<dbReference type="EMBL" id="GGFL01014327">
    <property type="protein sequence ID" value="MBW78505.1"/>
    <property type="molecule type" value="Transcribed_RNA"/>
</dbReference>
<name>A0A2M4DLV8_ANODA</name>
<organism evidence="1">
    <name type="scientific">Anopheles darlingi</name>
    <name type="common">Mosquito</name>
    <dbReference type="NCBI Taxonomy" id="43151"/>
    <lineage>
        <taxon>Eukaryota</taxon>
        <taxon>Metazoa</taxon>
        <taxon>Ecdysozoa</taxon>
        <taxon>Arthropoda</taxon>
        <taxon>Hexapoda</taxon>
        <taxon>Insecta</taxon>
        <taxon>Pterygota</taxon>
        <taxon>Neoptera</taxon>
        <taxon>Endopterygota</taxon>
        <taxon>Diptera</taxon>
        <taxon>Nematocera</taxon>
        <taxon>Culicoidea</taxon>
        <taxon>Culicidae</taxon>
        <taxon>Anophelinae</taxon>
        <taxon>Anopheles</taxon>
    </lineage>
</organism>
<proteinExistence type="predicted"/>
<sequence length="73" mass="8052">MDLFLATIPPSFASAFFCPLLWPSSGVPHHPLIITGYTVTHLMVVPEPETLCVCVVVFSADRVLIVSRAKKKR</sequence>
<dbReference type="AlphaFoldDB" id="A0A2M4DLV8"/>
<evidence type="ECO:0000313" key="1">
    <source>
        <dbReference type="EMBL" id="MBW78505.1"/>
    </source>
</evidence>
<reference evidence="1" key="1">
    <citation type="submission" date="2018-01" db="EMBL/GenBank/DDBJ databases">
        <title>An insight into the sialome of Amazonian anophelines.</title>
        <authorList>
            <person name="Ribeiro J.M."/>
            <person name="Scarpassa V."/>
            <person name="Calvo E."/>
        </authorList>
    </citation>
    <scope>NUCLEOTIDE SEQUENCE</scope>
</reference>
<protein>
    <submittedName>
        <fullName evidence="1">Putative secreted protein</fullName>
    </submittedName>
</protein>
<accession>A0A2M4DLV8</accession>